<keyword evidence="3" id="KW-1185">Reference proteome</keyword>
<organism evidence="2 3">
    <name type="scientific">Prauserella sediminis</name>
    <dbReference type="NCBI Taxonomy" id="577680"/>
    <lineage>
        <taxon>Bacteria</taxon>
        <taxon>Bacillati</taxon>
        <taxon>Actinomycetota</taxon>
        <taxon>Actinomycetes</taxon>
        <taxon>Pseudonocardiales</taxon>
        <taxon>Pseudonocardiaceae</taxon>
        <taxon>Prauserella</taxon>
        <taxon>Prauserella salsuginis group</taxon>
    </lineage>
</organism>
<evidence type="ECO:0000313" key="2">
    <source>
        <dbReference type="EMBL" id="MBB3665888.1"/>
    </source>
</evidence>
<name>A0A839XXU0_9PSEU</name>
<dbReference type="RefSeq" id="WP_228726649.1">
    <property type="nucleotide sequence ID" value="NZ_JACIBS010000008.1"/>
</dbReference>
<dbReference type="Proteomes" id="UP000564573">
    <property type="component" value="Unassembled WGS sequence"/>
</dbReference>
<evidence type="ECO:0000313" key="3">
    <source>
        <dbReference type="Proteomes" id="UP000564573"/>
    </source>
</evidence>
<comment type="caution">
    <text evidence="2">The sequence shown here is derived from an EMBL/GenBank/DDBJ whole genome shotgun (WGS) entry which is preliminary data.</text>
</comment>
<dbReference type="EMBL" id="JACIBS010000008">
    <property type="protein sequence ID" value="MBB3665888.1"/>
    <property type="molecule type" value="Genomic_DNA"/>
</dbReference>
<feature type="transmembrane region" description="Helical" evidence="1">
    <location>
        <begin position="12"/>
        <end position="29"/>
    </location>
</feature>
<keyword evidence="1" id="KW-0812">Transmembrane</keyword>
<sequence length="134" mass="14632">MAKTKNKLLRTVFRFWGYLVVAGVVYAWTARDVSLPIIIAGSCASLLYMLFAAPTWCLAPTRAHERCRNNAHGLLLGCWIRSHKWQNVTMLASSSRWAELMRRCWSGFGNAAASVSALAASLSAIVATVTLATG</sequence>
<gene>
    <name evidence="2" type="ORF">FB384_004847</name>
</gene>
<keyword evidence="1" id="KW-0472">Membrane</keyword>
<dbReference type="AlphaFoldDB" id="A0A839XXU0"/>
<proteinExistence type="predicted"/>
<keyword evidence="1" id="KW-1133">Transmembrane helix</keyword>
<accession>A0A839XXU0</accession>
<evidence type="ECO:0000256" key="1">
    <source>
        <dbReference type="SAM" id="Phobius"/>
    </source>
</evidence>
<protein>
    <submittedName>
        <fullName evidence="2">Uncharacterized protein</fullName>
    </submittedName>
</protein>
<feature type="transmembrane region" description="Helical" evidence="1">
    <location>
        <begin position="35"/>
        <end position="59"/>
    </location>
</feature>
<feature type="transmembrane region" description="Helical" evidence="1">
    <location>
        <begin position="111"/>
        <end position="132"/>
    </location>
</feature>
<reference evidence="2 3" key="1">
    <citation type="submission" date="2020-08" db="EMBL/GenBank/DDBJ databases">
        <title>Sequencing the genomes of 1000 actinobacteria strains.</title>
        <authorList>
            <person name="Klenk H.-P."/>
        </authorList>
    </citation>
    <scope>NUCLEOTIDE SEQUENCE [LARGE SCALE GENOMIC DNA]</scope>
    <source>
        <strain evidence="2 3">DSM 45267</strain>
    </source>
</reference>